<evidence type="ECO:0000313" key="3">
    <source>
        <dbReference type="Proteomes" id="UP000476281"/>
    </source>
</evidence>
<evidence type="ECO:0000313" key="2">
    <source>
        <dbReference type="EMBL" id="KAB2528462.1"/>
    </source>
</evidence>
<comment type="caution">
    <text evidence="2">The sequence shown here is derived from an EMBL/GenBank/DDBJ whole genome shotgun (WGS) entry which is preliminary data.</text>
</comment>
<protein>
    <submittedName>
        <fullName evidence="2">Uncharacterized protein</fullName>
    </submittedName>
</protein>
<keyword evidence="1" id="KW-0472">Membrane</keyword>
<proteinExistence type="predicted"/>
<dbReference type="EMBL" id="WBSZ01000102">
    <property type="protein sequence ID" value="KAB2528462.1"/>
    <property type="molecule type" value="Genomic_DNA"/>
</dbReference>
<accession>A0A6L3XZU1</accession>
<feature type="transmembrane region" description="Helical" evidence="1">
    <location>
        <begin position="84"/>
        <end position="101"/>
    </location>
</feature>
<organism evidence="2 3">
    <name type="scientific">Enterobacter hormaechei</name>
    <dbReference type="NCBI Taxonomy" id="158836"/>
    <lineage>
        <taxon>Bacteria</taxon>
        <taxon>Pseudomonadati</taxon>
        <taxon>Pseudomonadota</taxon>
        <taxon>Gammaproteobacteria</taxon>
        <taxon>Enterobacterales</taxon>
        <taxon>Enterobacteriaceae</taxon>
        <taxon>Enterobacter</taxon>
        <taxon>Enterobacter cloacae complex</taxon>
    </lineage>
</organism>
<keyword evidence="1" id="KW-1133">Transmembrane helix</keyword>
<dbReference type="Proteomes" id="UP000476281">
    <property type="component" value="Unassembled WGS sequence"/>
</dbReference>
<sequence length="108" mass="12048">MKNMNNPLSNLQLDVWYKVLIVICTIVFLSTAGGLLPKLPTNSTLLISLGGIFFCCGEWKNHPRYTIVQEAMGHRFLGTGFKRAFSITGTILCLFGAYLMYKGIMPLL</sequence>
<dbReference type="AlphaFoldDB" id="A0A6L3XZU1"/>
<reference evidence="2 3" key="1">
    <citation type="submission" date="2019-09" db="EMBL/GenBank/DDBJ databases">
        <title>Reversal of blaTEM antimicrobial resistance by CRISPR-Cas9 in clinical E. coli and other Enterobacteriaceae strains.</title>
        <authorList>
            <person name="Tagliaferri T."/>
            <person name="Guimaraes N."/>
            <person name="Pereira M."/>
            <person name="Felicori L."/>
            <person name="Horz H.-P."/>
            <person name="Santos S."/>
            <person name="Mendes T."/>
        </authorList>
    </citation>
    <scope>NUCLEOTIDE SEQUENCE [LARGE SCALE GENOMIC DNA]</scope>
    <source>
        <strain evidence="2 3">E2_blaTEM_MG</strain>
    </source>
</reference>
<name>A0A6L3XZU1_9ENTR</name>
<gene>
    <name evidence="2" type="ORF">F9C29_05770</name>
</gene>
<keyword evidence="1" id="KW-0812">Transmembrane</keyword>
<evidence type="ECO:0000256" key="1">
    <source>
        <dbReference type="SAM" id="Phobius"/>
    </source>
</evidence>
<feature type="transmembrane region" description="Helical" evidence="1">
    <location>
        <begin position="15"/>
        <end position="36"/>
    </location>
</feature>